<dbReference type="PANTHER" id="PTHR30246:SF1">
    <property type="entry name" value="2-DEHYDRO-3-DEOXY-6-PHOSPHOGALACTONATE ALDOLASE-RELATED"/>
    <property type="match status" value="1"/>
</dbReference>
<evidence type="ECO:0000256" key="5">
    <source>
        <dbReference type="ARBA" id="ARBA00013063"/>
    </source>
</evidence>
<dbReference type="PROSITE" id="PS00159">
    <property type="entry name" value="ALDOLASE_KDPG_KHG_1"/>
    <property type="match status" value="1"/>
</dbReference>
<dbReference type="SUPFAM" id="SSF51569">
    <property type="entry name" value="Aldolase"/>
    <property type="match status" value="1"/>
</dbReference>
<evidence type="ECO:0000256" key="3">
    <source>
        <dbReference type="ARBA" id="ARBA00006906"/>
    </source>
</evidence>
<evidence type="ECO:0000256" key="6">
    <source>
        <dbReference type="ARBA" id="ARBA00023239"/>
    </source>
</evidence>
<dbReference type="InterPro" id="IPR031337">
    <property type="entry name" value="KDPG/KHG_AS_1"/>
</dbReference>
<keyword evidence="9" id="KW-1185">Reference proteome</keyword>
<comment type="catalytic activity">
    <reaction evidence="1">
        <text>2-dehydro-3-deoxy-6-phospho-D-gluconate = D-glyceraldehyde 3-phosphate + pyruvate</text>
        <dbReference type="Rhea" id="RHEA:17089"/>
        <dbReference type="ChEBI" id="CHEBI:15361"/>
        <dbReference type="ChEBI" id="CHEBI:57569"/>
        <dbReference type="ChEBI" id="CHEBI:59776"/>
        <dbReference type="EC" id="4.1.2.14"/>
    </reaction>
</comment>
<keyword evidence="7" id="KW-0119">Carbohydrate metabolism</keyword>
<dbReference type="GO" id="GO:0008700">
    <property type="term" value="F:(R,S)-4-hydroxy-2-oxoglutarate aldolase activity"/>
    <property type="evidence" value="ECO:0007669"/>
    <property type="project" value="UniProtKB-EC"/>
</dbReference>
<keyword evidence="6 8" id="KW-0456">Lyase</keyword>
<evidence type="ECO:0000256" key="1">
    <source>
        <dbReference type="ARBA" id="ARBA00000654"/>
    </source>
</evidence>
<evidence type="ECO:0000256" key="4">
    <source>
        <dbReference type="ARBA" id="ARBA00011233"/>
    </source>
</evidence>
<dbReference type="InterPro" id="IPR000887">
    <property type="entry name" value="Aldlse_KDPG_KHG"/>
</dbReference>
<protein>
    <recommendedName>
        <fullName evidence="5">2-dehydro-3-deoxy-phosphogluconate aldolase</fullName>
        <ecNumber evidence="5">4.1.2.14</ecNumber>
    </recommendedName>
</protein>
<dbReference type="NCBIfam" id="NF004325">
    <property type="entry name" value="PRK05718.1"/>
    <property type="match status" value="1"/>
</dbReference>
<dbReference type="Gene3D" id="3.20.20.70">
    <property type="entry name" value="Aldolase class I"/>
    <property type="match status" value="1"/>
</dbReference>
<comment type="pathway">
    <text evidence="2">Carbohydrate acid metabolism; 2-dehydro-3-deoxy-D-gluconate degradation; D-glyceraldehyde 3-phosphate and pyruvate from 2-dehydro-3-deoxy-D-gluconate: step 2/2.</text>
</comment>
<dbReference type="EC" id="4.1.2.14" evidence="5"/>
<proteinExistence type="inferred from homology"/>
<evidence type="ECO:0000313" key="9">
    <source>
        <dbReference type="Proteomes" id="UP001165498"/>
    </source>
</evidence>
<dbReference type="InterPro" id="IPR013785">
    <property type="entry name" value="Aldolase_TIM"/>
</dbReference>
<comment type="similarity">
    <text evidence="3">Belongs to the KHG/KDPG aldolase family.</text>
</comment>
<reference evidence="8" key="1">
    <citation type="submission" date="2022-07" db="EMBL/GenBank/DDBJ databases">
        <title>Tahibacter sp., a new gammaproteobacterium isolated from the silt sample collected at pig farm.</title>
        <authorList>
            <person name="Chen H."/>
        </authorList>
    </citation>
    <scope>NUCLEOTIDE SEQUENCE</scope>
    <source>
        <strain evidence="8">P2K</strain>
    </source>
</reference>
<dbReference type="GO" id="GO:0008675">
    <property type="term" value="F:2-dehydro-3-deoxy-phosphogluconate aldolase activity"/>
    <property type="evidence" value="ECO:0007669"/>
    <property type="project" value="UniProtKB-EC"/>
</dbReference>
<comment type="caution">
    <text evidence="8">The sequence shown here is derived from an EMBL/GenBank/DDBJ whole genome shotgun (WGS) entry which is preliminary data.</text>
</comment>
<accession>A0ABT1QYI7</accession>
<dbReference type="PANTHER" id="PTHR30246">
    <property type="entry name" value="2-KETO-3-DEOXY-6-PHOSPHOGLUCONATE ALDOLASE"/>
    <property type="match status" value="1"/>
</dbReference>
<dbReference type="NCBIfam" id="TIGR01182">
    <property type="entry name" value="eda"/>
    <property type="match status" value="1"/>
</dbReference>
<evidence type="ECO:0000313" key="8">
    <source>
        <dbReference type="EMBL" id="MCQ4167356.1"/>
    </source>
</evidence>
<evidence type="ECO:0000256" key="2">
    <source>
        <dbReference type="ARBA" id="ARBA00004736"/>
    </source>
</evidence>
<dbReference type="Proteomes" id="UP001165498">
    <property type="component" value="Unassembled WGS sequence"/>
</dbReference>
<dbReference type="CDD" id="cd00452">
    <property type="entry name" value="KDPG_aldolase"/>
    <property type="match status" value="1"/>
</dbReference>
<gene>
    <name evidence="8" type="primary">eda</name>
    <name evidence="8" type="ORF">NM961_21790</name>
</gene>
<dbReference type="Pfam" id="PF01081">
    <property type="entry name" value="Aldolase"/>
    <property type="match status" value="1"/>
</dbReference>
<sequence length="218" mass="22194">MSEQMVSRQAEVESVLRLAPVVAVVVLQRVEDAVPLARALVAGGIPAVEITLRTPVALEAIRAVANEVEGVAVGAGTVLNARDFHAAARAGARFAVSPGHSPALLDAAEDSELPYLPGASTASEAMTLAERGYRWQKFFPAVPAGGVDFVRALASPLPGIGFCATGGISAQTAKQWLALPNVVAVGGSWLTPSDLVAAGNWTAIAALAGEAARLVSPG</sequence>
<organism evidence="8 9">
    <name type="scientific">Tahibacter harae</name>
    <dbReference type="NCBI Taxonomy" id="2963937"/>
    <lineage>
        <taxon>Bacteria</taxon>
        <taxon>Pseudomonadati</taxon>
        <taxon>Pseudomonadota</taxon>
        <taxon>Gammaproteobacteria</taxon>
        <taxon>Lysobacterales</taxon>
        <taxon>Rhodanobacteraceae</taxon>
        <taxon>Tahibacter</taxon>
    </lineage>
</organism>
<dbReference type="EMBL" id="JANFQO010000028">
    <property type="protein sequence ID" value="MCQ4167356.1"/>
    <property type="molecule type" value="Genomic_DNA"/>
</dbReference>
<evidence type="ECO:0000256" key="7">
    <source>
        <dbReference type="ARBA" id="ARBA00023277"/>
    </source>
</evidence>
<dbReference type="RefSeq" id="WP_255916542.1">
    <property type="nucleotide sequence ID" value="NZ_JANFQO010000028.1"/>
</dbReference>
<comment type="subunit">
    <text evidence="4">Homotrimer.</text>
</comment>
<name>A0ABT1QYI7_9GAMM</name>